<name>F8GXV0_CUPNN</name>
<gene>
    <name evidence="1" type="ordered locus">CNE_BB1p07530</name>
</gene>
<evidence type="ECO:0000313" key="1">
    <source>
        <dbReference type="EMBL" id="AEI82170.1"/>
    </source>
</evidence>
<dbReference type="Proteomes" id="UP000006798">
    <property type="component" value="Plasmid pBB1"/>
</dbReference>
<protein>
    <recommendedName>
        <fullName evidence="3">Ferrochelatase</fullName>
    </recommendedName>
</protein>
<geneLocation type="plasmid" evidence="1 2">
    <name>pBB1</name>
</geneLocation>
<accession>F8GXV0</accession>
<dbReference type="HOGENOM" id="CLU_045082_0_0_4"/>
<dbReference type="Pfam" id="PF18982">
    <property type="entry name" value="JetA"/>
    <property type="match status" value="1"/>
</dbReference>
<keyword evidence="1" id="KW-0614">Plasmid</keyword>
<organism evidence="1 2">
    <name type="scientific">Cupriavidus necator (strain ATCC 43291 / DSM 13513 / CCUG 52238 / LMG 8453 / N-1)</name>
    <name type="common">Ralstonia eutropha</name>
    <dbReference type="NCBI Taxonomy" id="1042878"/>
    <lineage>
        <taxon>Bacteria</taxon>
        <taxon>Pseudomonadati</taxon>
        <taxon>Pseudomonadota</taxon>
        <taxon>Betaproteobacteria</taxon>
        <taxon>Burkholderiales</taxon>
        <taxon>Burkholderiaceae</taxon>
        <taxon>Cupriavidus</taxon>
    </lineage>
</organism>
<evidence type="ECO:0008006" key="3">
    <source>
        <dbReference type="Google" id="ProtNLM"/>
    </source>
</evidence>
<dbReference type="KEGG" id="cnc:CNE_BB1p07530"/>
<proteinExistence type="predicted"/>
<sequence>MGDGPAADAGPGAGGWLDAAERVPVTSRPPSYLGQVQMPYRFRLIRQLPGRQGAAPTGCAGARRNGIPEAGRAAGQCSAGWYRTILFAASMVRRCNARVLRGTSAAMVDSGYPQFFRPLTLKRRGLIAACIRAFYARLYGSHADYRSILGREDLRDLFVQTMQSATLPADPTGEDGEDGFAAGDLADDQKLASAIVRLLVADGWLETAEDRVRLVTAYRFTRAGKIFAQALTLADRPRERTRQRNMRSCKNALSAFIERRDVEDLLDAYEYADRVIADLSEDIELFYDLARKILLDAHVQGNWDGFIEFVERRFRDEFSPRLVYDNAERHRLDIGALIERLNELSAAEMQAIDDDLANHAAWAAQSAPDGAILRWMLDRIDEMVTAACRTKQPELFRAMESYVRRHVVLLSQSLFMGASGSGAALSTLIRRLGDIPERDQRAWLERQGAALAPVSVALYDPAAVQPRKAAERNRAQAVSIVPEITREERLRQFVRQAEERAFSLSHQEVVDYLLGSMRGTGALRLSELPVDDAIQALSLLRAVEAARDQEGLDVERLDAEPLDNAIMSGTDYAIRRRHIGHG</sequence>
<evidence type="ECO:0000313" key="2">
    <source>
        <dbReference type="Proteomes" id="UP000006798"/>
    </source>
</evidence>
<dbReference type="AlphaFoldDB" id="F8GXV0"/>
<reference evidence="1 2" key="1">
    <citation type="journal article" date="2011" name="J. Bacteriol.">
        <title>Complete genome sequence of the type strain Cupriavidus necator N-1.</title>
        <authorList>
            <person name="Poehlein A."/>
            <person name="Kusian B."/>
            <person name="Friedrich B."/>
            <person name="Daniel R."/>
            <person name="Bowien B."/>
        </authorList>
    </citation>
    <scope>NUCLEOTIDE SEQUENCE [LARGE SCALE GENOMIC DNA]</scope>
    <source>
        <strain evidence="2">ATCC 43291 / DSM 13513 / CCUG 52238 / LMG 8453 / N-1</strain>
        <plasmid evidence="1 2">pBB1</plasmid>
    </source>
</reference>
<dbReference type="InterPro" id="IPR043773">
    <property type="entry name" value="JetA"/>
</dbReference>
<dbReference type="EMBL" id="CP002879">
    <property type="protein sequence ID" value="AEI82170.1"/>
    <property type="molecule type" value="Genomic_DNA"/>
</dbReference>